<keyword evidence="2" id="KW-0539">Nucleus</keyword>
<organism evidence="4 5">
    <name type="scientific">Discostella pseudostelligera</name>
    <dbReference type="NCBI Taxonomy" id="259834"/>
    <lineage>
        <taxon>Eukaryota</taxon>
        <taxon>Sar</taxon>
        <taxon>Stramenopiles</taxon>
        <taxon>Ochrophyta</taxon>
        <taxon>Bacillariophyta</taxon>
        <taxon>Coscinodiscophyceae</taxon>
        <taxon>Thalassiosirophycidae</taxon>
        <taxon>Stephanodiscales</taxon>
        <taxon>Stephanodiscaceae</taxon>
        <taxon>Discostella</taxon>
    </lineage>
</organism>
<sequence length="788" mass="84273">MTSTTTAAAAAATKPLVARSNDGSLIAIHHNDSTTTTNGLVRCYDGNVSNGALKFTLRFPLLRSSTSNTSDNNNNNLSSLSTSAAESKDELRKLVFASSDDSGNDGDNNSTSNPPSYLCGMCQSSSIHIWDLERGVLSQTLDTRTTTSASSSSSKKKKKHRKSSMSSTTTEGKEILCDIITTPGNNPYLYALMFFPSEGEQDDNNNNSGNGGKCRVYQYKLDASGATLVKKIKVGSIHAAPPMSSSVTLSNGSTKSSATSFAIAISKTTMIIRMGTVLRIYDATTGDKLCKIDLPADVILSSTNRGGDDDYDNNNNNRASHTSTLVAPLACTSDGRYIVTGIHNHAVVFHYEQKNESNDHHTLQTSALLSTKDDSPITHLDLTLSHDRLGVLAFQPRAEIASLFVVADSSSSLSSLVPQLPKAHLQTNEKDTTVSFLGAGFHHLLRINNATLQLLFQRIKKSGGSAAGSGTILPMESVSDALDSLEGTVIVGTSLTIDGAKTANDGKKRKVAESVALAPGDQGREALLAMDLSQGGGEKKKPRVSSSSTTDGADGADEEVVGEAEDDFPDDLDEDGEQRQSIAERLALLSSAMEETDDEEDEDDDDEEKADSTHKSKFKLNSATSETLTSLLTQALSSNDPTQLNIALQVTDRRLVEGTVRSLQNLDAERARQMMKTDSGAAAVQQTRYIPTLMAHIVRRMARRHSLVMPLGVWIKAILAATARSSTNQAVFGHDGGGGGGGDQIMAKEGREMARALGPLKNFLNERVECFAQMLRLDGRLALLNQQL</sequence>
<dbReference type="PANTHER" id="PTHR44267:SF1">
    <property type="entry name" value="WD REPEAT-CONTAINING PROTEIN 43"/>
    <property type="match status" value="1"/>
</dbReference>
<dbReference type="SUPFAM" id="SSF50998">
    <property type="entry name" value="Quinoprotein alcohol dehydrogenase-like"/>
    <property type="match status" value="1"/>
</dbReference>
<feature type="compositionally biased region" description="Low complexity" evidence="3">
    <location>
        <begin position="64"/>
        <end position="83"/>
    </location>
</feature>
<proteinExistence type="predicted"/>
<dbReference type="PANTHER" id="PTHR44267">
    <property type="entry name" value="WD REPEAT-CONTAINING PROTEIN 43"/>
    <property type="match status" value="1"/>
</dbReference>
<evidence type="ECO:0000313" key="5">
    <source>
        <dbReference type="Proteomes" id="UP001530293"/>
    </source>
</evidence>
<feature type="region of interest" description="Disordered" evidence="3">
    <location>
        <begin position="592"/>
        <end position="618"/>
    </location>
</feature>
<dbReference type="InterPro" id="IPR052414">
    <property type="entry name" value="U3_snoRNA-assoc_WDR"/>
</dbReference>
<dbReference type="EMBL" id="JALLBG020000156">
    <property type="protein sequence ID" value="KAL3761157.1"/>
    <property type="molecule type" value="Genomic_DNA"/>
</dbReference>
<keyword evidence="5" id="KW-1185">Reference proteome</keyword>
<evidence type="ECO:0000256" key="1">
    <source>
        <dbReference type="ARBA" id="ARBA00004123"/>
    </source>
</evidence>
<evidence type="ECO:0000256" key="3">
    <source>
        <dbReference type="SAM" id="MobiDB-lite"/>
    </source>
</evidence>
<dbReference type="InterPro" id="IPR011047">
    <property type="entry name" value="Quinoprotein_ADH-like_sf"/>
</dbReference>
<feature type="compositionally biased region" description="Basic residues" evidence="3">
    <location>
        <begin position="154"/>
        <end position="163"/>
    </location>
</feature>
<protein>
    <recommendedName>
        <fullName evidence="6">Small-subunit processome Utp12 domain-containing protein</fullName>
    </recommendedName>
</protein>
<comment type="subcellular location">
    <subcellularLocation>
        <location evidence="1">Nucleus</location>
    </subcellularLocation>
</comment>
<comment type="caution">
    <text evidence="4">The sequence shown here is derived from an EMBL/GenBank/DDBJ whole genome shotgun (WGS) entry which is preliminary data.</text>
</comment>
<evidence type="ECO:0000313" key="4">
    <source>
        <dbReference type="EMBL" id="KAL3761157.1"/>
    </source>
</evidence>
<evidence type="ECO:0000256" key="2">
    <source>
        <dbReference type="ARBA" id="ARBA00023242"/>
    </source>
</evidence>
<gene>
    <name evidence="4" type="ORF">ACHAWU_000252</name>
</gene>
<feature type="region of interest" description="Disordered" evidence="3">
    <location>
        <begin position="64"/>
        <end position="84"/>
    </location>
</feature>
<accession>A0ABD3MC38</accession>
<feature type="compositionally biased region" description="Acidic residues" evidence="3">
    <location>
        <begin position="594"/>
        <end position="609"/>
    </location>
</feature>
<evidence type="ECO:0008006" key="6">
    <source>
        <dbReference type="Google" id="ProtNLM"/>
    </source>
</evidence>
<feature type="region of interest" description="Disordered" evidence="3">
    <location>
        <begin position="533"/>
        <end position="559"/>
    </location>
</feature>
<name>A0ABD3MC38_9STRA</name>
<feature type="region of interest" description="Disordered" evidence="3">
    <location>
        <begin position="141"/>
        <end position="170"/>
    </location>
</feature>
<dbReference type="Proteomes" id="UP001530293">
    <property type="component" value="Unassembled WGS sequence"/>
</dbReference>
<reference evidence="4 5" key="1">
    <citation type="submission" date="2024-10" db="EMBL/GenBank/DDBJ databases">
        <title>Updated reference genomes for cyclostephanoid diatoms.</title>
        <authorList>
            <person name="Roberts W.R."/>
            <person name="Alverson A.J."/>
        </authorList>
    </citation>
    <scope>NUCLEOTIDE SEQUENCE [LARGE SCALE GENOMIC DNA]</scope>
    <source>
        <strain evidence="4 5">AJA232-27</strain>
    </source>
</reference>
<dbReference type="AlphaFoldDB" id="A0ABD3MC38"/>